<organism evidence="9 10">
    <name type="scientific">Pseudothioclava arenosa</name>
    <dbReference type="NCBI Taxonomy" id="1795308"/>
    <lineage>
        <taxon>Bacteria</taxon>
        <taxon>Pseudomonadati</taxon>
        <taxon>Pseudomonadota</taxon>
        <taxon>Alphaproteobacteria</taxon>
        <taxon>Rhodobacterales</taxon>
        <taxon>Paracoccaceae</taxon>
        <taxon>Pseudothioclava</taxon>
    </lineage>
</organism>
<keyword evidence="3" id="KW-1003">Cell membrane</keyword>
<evidence type="ECO:0000256" key="2">
    <source>
        <dbReference type="ARBA" id="ARBA00008193"/>
    </source>
</evidence>
<evidence type="ECO:0000256" key="3">
    <source>
        <dbReference type="ARBA" id="ARBA00022475"/>
    </source>
</evidence>
<dbReference type="OrthoDB" id="9791874at2"/>
<evidence type="ECO:0000256" key="5">
    <source>
        <dbReference type="ARBA" id="ARBA00022989"/>
    </source>
</evidence>
<feature type="transmembrane region" description="Helical" evidence="7">
    <location>
        <begin position="49"/>
        <end position="72"/>
    </location>
</feature>
<evidence type="ECO:0000256" key="1">
    <source>
        <dbReference type="ARBA" id="ARBA00004651"/>
    </source>
</evidence>
<feature type="transmembrane region" description="Helical" evidence="7">
    <location>
        <begin position="194"/>
        <end position="214"/>
    </location>
</feature>
<keyword evidence="5 7" id="KW-1133">Transmembrane helix</keyword>
<dbReference type="EMBL" id="NTJD01000005">
    <property type="protein sequence ID" value="PCD76507.1"/>
    <property type="molecule type" value="Genomic_DNA"/>
</dbReference>
<dbReference type="InterPro" id="IPR005115">
    <property type="entry name" value="Gly_transporter"/>
</dbReference>
<name>A0A2A4CPU6_9RHOB</name>
<feature type="transmembrane region" description="Helical" evidence="7">
    <location>
        <begin position="169"/>
        <end position="188"/>
    </location>
</feature>
<feature type="transmembrane region" description="Helical" evidence="7">
    <location>
        <begin position="84"/>
        <end position="102"/>
    </location>
</feature>
<evidence type="ECO:0000313" key="9">
    <source>
        <dbReference type="EMBL" id="PCD76507.1"/>
    </source>
</evidence>
<dbReference type="AlphaFoldDB" id="A0A2A4CPU6"/>
<evidence type="ECO:0000256" key="7">
    <source>
        <dbReference type="SAM" id="Phobius"/>
    </source>
</evidence>
<keyword evidence="6 7" id="KW-0472">Membrane</keyword>
<evidence type="ECO:0000313" key="10">
    <source>
        <dbReference type="Proteomes" id="UP000243507"/>
    </source>
</evidence>
<gene>
    <name evidence="9" type="ORF">CLN94_07850</name>
</gene>
<keyword evidence="4 7" id="KW-0812">Transmembrane</keyword>
<dbReference type="Proteomes" id="UP000243507">
    <property type="component" value="Unassembled WGS sequence"/>
</dbReference>
<comment type="caution">
    <text evidence="9">The sequence shown here is derived from an EMBL/GenBank/DDBJ whole genome shotgun (WGS) entry which is preliminary data.</text>
</comment>
<dbReference type="RefSeq" id="WP_096432929.1">
    <property type="nucleotide sequence ID" value="NZ_NTJD01000005.1"/>
</dbReference>
<protein>
    <recommendedName>
        <fullName evidence="8">Glycine transporter domain-containing protein</fullName>
    </recommendedName>
</protein>
<evidence type="ECO:0000256" key="6">
    <source>
        <dbReference type="ARBA" id="ARBA00023136"/>
    </source>
</evidence>
<keyword evidence="10" id="KW-1185">Reference proteome</keyword>
<reference evidence="9 10" key="1">
    <citation type="submission" date="2017-09" db="EMBL/GenBank/DDBJ databases">
        <title>A multilocus sequence analysis scheme for characterization of bacteria in the genus Thioclava.</title>
        <authorList>
            <person name="Liu Y."/>
            <person name="Shao Z."/>
        </authorList>
    </citation>
    <scope>NUCLEOTIDE SEQUENCE [LARGE SCALE GENOMIC DNA]</scope>
    <source>
        <strain evidence="9 10">CAU 1312</strain>
    </source>
</reference>
<dbReference type="Pfam" id="PF03458">
    <property type="entry name" value="Gly_transporter"/>
    <property type="match status" value="2"/>
</dbReference>
<sequence>MSGWAPLAAELSLGTLLGDRPIATALDYASVLVFALTGALVASRQQLDIVGFIFIAILTALGGGTLRDLLLGRDPVFWVGRPEFIVLASLAAIIVFFTAHLLESRYRALLWLDACALAVAVPAGVSITLALGHGPVIVLLMGVVTGTFGGLMRDVVCNEVPLVLKQGELYLSCAFAGAATALILGAVGLPGLPALIGCGLVTLFLRAGSLRLGWKLPVYKARPPRQR</sequence>
<feature type="transmembrane region" description="Helical" evidence="7">
    <location>
        <begin position="109"/>
        <end position="131"/>
    </location>
</feature>
<feature type="transmembrane region" description="Helical" evidence="7">
    <location>
        <begin position="137"/>
        <end position="157"/>
    </location>
</feature>
<evidence type="ECO:0000259" key="8">
    <source>
        <dbReference type="Pfam" id="PF03458"/>
    </source>
</evidence>
<proteinExistence type="inferred from homology"/>
<accession>A0A2A4CPU6</accession>
<feature type="domain" description="Glycine transporter" evidence="8">
    <location>
        <begin position="110"/>
        <end position="184"/>
    </location>
</feature>
<dbReference type="GO" id="GO:0005886">
    <property type="term" value="C:plasma membrane"/>
    <property type="evidence" value="ECO:0007669"/>
    <property type="project" value="UniProtKB-SubCell"/>
</dbReference>
<feature type="transmembrane region" description="Helical" evidence="7">
    <location>
        <begin position="22"/>
        <end position="42"/>
    </location>
</feature>
<feature type="domain" description="Glycine transporter" evidence="8">
    <location>
        <begin position="25"/>
        <end position="99"/>
    </location>
</feature>
<evidence type="ECO:0000256" key="4">
    <source>
        <dbReference type="ARBA" id="ARBA00022692"/>
    </source>
</evidence>
<dbReference type="PANTHER" id="PTHR30506:SF3">
    <property type="entry name" value="UPF0126 INNER MEMBRANE PROTEIN YADS-RELATED"/>
    <property type="match status" value="1"/>
</dbReference>
<comment type="subcellular location">
    <subcellularLocation>
        <location evidence="1">Cell membrane</location>
        <topology evidence="1">Multi-pass membrane protein</topology>
    </subcellularLocation>
</comment>
<comment type="similarity">
    <text evidence="2">Belongs to the UPF0126 family.</text>
</comment>
<dbReference type="PANTHER" id="PTHR30506">
    <property type="entry name" value="INNER MEMBRANE PROTEIN"/>
    <property type="match status" value="1"/>
</dbReference>